<feature type="signal peptide" evidence="13">
    <location>
        <begin position="1"/>
        <end position="29"/>
    </location>
</feature>
<keyword evidence="6" id="KW-0408">Iron</keyword>
<dbReference type="InterPro" id="IPR012910">
    <property type="entry name" value="Plug_dom"/>
</dbReference>
<sequence length="809" mass="86317">MDIVAPDPVKRALALASIPLLVAAAPASAAERAALDLPAGRLSDAVAALAAQTGASISVADGSIWAMRVAPLRGRMSAEDALRRLLRGSRARLVVLDGRSFRIVAARDVAAPRRTARPSPPAAIVEGEEPPIIVTASKRDTRLRDFPGSVSILNGADLTFGGEQGMESVLARVASLSSTHLGAGRNKLFIRGIADSSFTGPTQATVGQYLGDMRLTYNAPDPDLRLYDIQSVEILEGPQGTLYGAGSLGGIIRIVRNPPRLSQFGGALSAGASVTAHGDPSGDLGGMLNLPVAGDRVALRAVAYGLREGGYIDDVWRQKKDINRTRIAGGRATLRIDAGDGWTVDIGGVYQDNEGRDSQYADRSLGGLKRSSRTPGGFDASYKLGELVVAKSWDDLSFLSSTGLVRQKLDERYDASMNGVERLFTQRNRTRMFATENRLWRPTRDGFGWVIGASYTHNRTDLDRSLGPVGVPVAVTGVSNRIRETTIYGEASIEPVRGLTVTGGARYTWSKLGGGADDPLPVFSPTLEAARAAIVASRKERRLLPSASVSAALLPRLIVYARYQQGFRPGGLAIEGGFVRRFRNDHVATMETGLRYGVRGDDPFDLSLSLSYTDWQDIQADFIDSGGLPTTDNIGDGRIYSLSAAMGWAPLPGLIFDAAATYNDSRVTDPSPSLLFALASAAVSDKTGAFTGGQSRIPNVARFTTRIGFDYRTPVSDAIELRLNGWVRYIGKSRLGIGPILGDLQGDYLDTALTARIGRPDFGVSLGVTNLADAIGNRFALGTPFQASGGRQITPLRPRTIRIGLDKSF</sequence>
<dbReference type="Pfam" id="PF00593">
    <property type="entry name" value="TonB_dep_Rec_b-barrel"/>
    <property type="match status" value="1"/>
</dbReference>
<evidence type="ECO:0000256" key="3">
    <source>
        <dbReference type="ARBA" id="ARBA00022452"/>
    </source>
</evidence>
<dbReference type="Gene3D" id="2.40.170.20">
    <property type="entry name" value="TonB-dependent receptor, beta-barrel domain"/>
    <property type="match status" value="1"/>
</dbReference>
<evidence type="ECO:0000256" key="9">
    <source>
        <dbReference type="ARBA" id="ARBA00023136"/>
    </source>
</evidence>
<dbReference type="RefSeq" id="WP_079650290.1">
    <property type="nucleotide sequence ID" value="NZ_FUYM01000012.1"/>
</dbReference>
<dbReference type="SUPFAM" id="SSF56935">
    <property type="entry name" value="Porins"/>
    <property type="match status" value="1"/>
</dbReference>
<dbReference type="Gene3D" id="3.55.50.30">
    <property type="match status" value="1"/>
</dbReference>
<comment type="subcellular location">
    <subcellularLocation>
        <location evidence="1 11">Cell outer membrane</location>
        <topology evidence="1 11">Multi-pass membrane protein</topology>
    </subcellularLocation>
</comment>
<keyword evidence="9 11" id="KW-0472">Membrane</keyword>
<evidence type="ECO:0000256" key="1">
    <source>
        <dbReference type="ARBA" id="ARBA00004571"/>
    </source>
</evidence>
<keyword evidence="10 11" id="KW-0998">Cell outer membrane</keyword>
<reference evidence="16" key="1">
    <citation type="submission" date="2017-02" db="EMBL/GenBank/DDBJ databases">
        <authorList>
            <person name="Varghese N."/>
            <person name="Submissions S."/>
        </authorList>
    </citation>
    <scope>NUCLEOTIDE SEQUENCE [LARGE SCALE GENOMIC DNA]</scope>
    <source>
        <strain evidence="16">UM2</strain>
    </source>
</reference>
<dbReference type="OrthoDB" id="9760333at2"/>
<evidence type="ECO:0000256" key="12">
    <source>
        <dbReference type="RuleBase" id="RU003357"/>
    </source>
</evidence>
<dbReference type="SMART" id="SM00965">
    <property type="entry name" value="STN"/>
    <property type="match status" value="1"/>
</dbReference>
<evidence type="ECO:0000259" key="14">
    <source>
        <dbReference type="SMART" id="SM00965"/>
    </source>
</evidence>
<keyword evidence="15" id="KW-0675">Receptor</keyword>
<proteinExistence type="inferred from homology"/>
<evidence type="ECO:0000256" key="8">
    <source>
        <dbReference type="ARBA" id="ARBA00023077"/>
    </source>
</evidence>
<dbReference type="STRING" id="439228.SAMN06295920_11276"/>
<feature type="domain" description="Secretin/TonB short N-terminal" evidence="14">
    <location>
        <begin position="55"/>
        <end position="106"/>
    </location>
</feature>
<dbReference type="InterPro" id="IPR011662">
    <property type="entry name" value="Secretin/TonB_short_N"/>
</dbReference>
<keyword evidence="13" id="KW-0732">Signal</keyword>
<evidence type="ECO:0000256" key="10">
    <source>
        <dbReference type="ARBA" id="ARBA00023237"/>
    </source>
</evidence>
<keyword evidence="3 11" id="KW-1134">Transmembrane beta strand</keyword>
<dbReference type="PANTHER" id="PTHR32552:SF81">
    <property type="entry name" value="TONB-DEPENDENT OUTER MEMBRANE RECEPTOR"/>
    <property type="match status" value="1"/>
</dbReference>
<keyword evidence="5 11" id="KW-0812">Transmembrane</keyword>
<dbReference type="Pfam" id="PF07715">
    <property type="entry name" value="Plug"/>
    <property type="match status" value="1"/>
</dbReference>
<comment type="similarity">
    <text evidence="11 12">Belongs to the TonB-dependent receptor family.</text>
</comment>
<evidence type="ECO:0000256" key="11">
    <source>
        <dbReference type="PROSITE-ProRule" id="PRU01360"/>
    </source>
</evidence>
<keyword evidence="4" id="KW-0410">Iron transport</keyword>
<dbReference type="AlphaFoldDB" id="A0A1T5G6W5"/>
<evidence type="ECO:0000256" key="7">
    <source>
        <dbReference type="ARBA" id="ARBA00023065"/>
    </source>
</evidence>
<dbReference type="PROSITE" id="PS52016">
    <property type="entry name" value="TONB_DEPENDENT_REC_3"/>
    <property type="match status" value="1"/>
</dbReference>
<dbReference type="PANTHER" id="PTHR32552">
    <property type="entry name" value="FERRICHROME IRON RECEPTOR-RELATED"/>
    <property type="match status" value="1"/>
</dbReference>
<feature type="chain" id="PRO_5013001801" evidence="13">
    <location>
        <begin position="30"/>
        <end position="809"/>
    </location>
</feature>
<evidence type="ECO:0000256" key="2">
    <source>
        <dbReference type="ARBA" id="ARBA00022448"/>
    </source>
</evidence>
<dbReference type="InterPro" id="IPR000531">
    <property type="entry name" value="Beta-barrel_TonB"/>
</dbReference>
<evidence type="ECO:0000313" key="15">
    <source>
        <dbReference type="EMBL" id="SKC04180.1"/>
    </source>
</evidence>
<dbReference type="GO" id="GO:0006826">
    <property type="term" value="P:iron ion transport"/>
    <property type="evidence" value="ECO:0007669"/>
    <property type="project" value="UniProtKB-KW"/>
</dbReference>
<keyword evidence="7" id="KW-0406">Ion transport</keyword>
<organism evidence="15 16">
    <name type="scientific">Rhizorhabdus histidinilytica</name>
    <dbReference type="NCBI Taxonomy" id="439228"/>
    <lineage>
        <taxon>Bacteria</taxon>
        <taxon>Pseudomonadati</taxon>
        <taxon>Pseudomonadota</taxon>
        <taxon>Alphaproteobacteria</taxon>
        <taxon>Sphingomonadales</taxon>
        <taxon>Sphingomonadaceae</taxon>
        <taxon>Rhizorhabdus</taxon>
    </lineage>
</organism>
<dbReference type="InterPro" id="IPR036942">
    <property type="entry name" value="Beta-barrel_TonB_sf"/>
</dbReference>
<keyword evidence="16" id="KW-1185">Reference proteome</keyword>
<name>A0A1T5G6W5_9SPHN</name>
<dbReference type="InterPro" id="IPR039426">
    <property type="entry name" value="TonB-dep_rcpt-like"/>
</dbReference>
<dbReference type="GO" id="GO:0009279">
    <property type="term" value="C:cell outer membrane"/>
    <property type="evidence" value="ECO:0007669"/>
    <property type="project" value="UniProtKB-SubCell"/>
</dbReference>
<dbReference type="Proteomes" id="UP000189818">
    <property type="component" value="Unassembled WGS sequence"/>
</dbReference>
<gene>
    <name evidence="15" type="ORF">SAMN06295920_11276</name>
</gene>
<keyword evidence="8 12" id="KW-0798">TonB box</keyword>
<evidence type="ECO:0000256" key="4">
    <source>
        <dbReference type="ARBA" id="ARBA00022496"/>
    </source>
</evidence>
<protein>
    <submittedName>
        <fullName evidence="15">Outer membrane receptor proteins, mostly Fe transport</fullName>
    </submittedName>
</protein>
<evidence type="ECO:0000256" key="13">
    <source>
        <dbReference type="SAM" id="SignalP"/>
    </source>
</evidence>
<accession>A0A1T5G6W5</accession>
<keyword evidence="2 11" id="KW-0813">Transport</keyword>
<evidence type="ECO:0000313" key="16">
    <source>
        <dbReference type="Proteomes" id="UP000189818"/>
    </source>
</evidence>
<dbReference type="EMBL" id="FUYM01000012">
    <property type="protein sequence ID" value="SKC04180.1"/>
    <property type="molecule type" value="Genomic_DNA"/>
</dbReference>
<evidence type="ECO:0000256" key="6">
    <source>
        <dbReference type="ARBA" id="ARBA00023004"/>
    </source>
</evidence>
<evidence type="ECO:0000256" key="5">
    <source>
        <dbReference type="ARBA" id="ARBA00022692"/>
    </source>
</evidence>